<evidence type="ECO:0000313" key="1">
    <source>
        <dbReference type="EMBL" id="CQR59489.1"/>
    </source>
</evidence>
<proteinExistence type="predicted"/>
<sequence length="184" mass="19528">MPDTTPLTPMTPHEAISAFSYLRAVQADDVDIAREFAGVAPQMPELLVDVAERIVVPVTALPGPEAGEPCEDTFALEALGRVFVTSLRIWAQAGPDTAEGIARAVIDFAQEFLTEDHEDVADTLRQLEAVGVGQALDAHPAPTGAHPVRLTVVWCALSIAVRTIGAGAPHRGATERWAPISHTP</sequence>
<dbReference type="KEGG" id="sle:sle_00270"/>
<reference evidence="1 2" key="1">
    <citation type="submission" date="2015-02" db="EMBL/GenBank/DDBJ databases">
        <authorList>
            <person name="Gomez-Escribano P.J."/>
        </authorList>
    </citation>
    <scope>NUCLEOTIDE SEQUENCE [LARGE SCALE GENOMIC DNA]</scope>
    <source>
        <strain evidence="2">C34 (DSM 42122 / NRRL B-24963)</strain>
    </source>
</reference>
<organism evidence="1 2">
    <name type="scientific">Streptomyces leeuwenhoekii</name>
    <dbReference type="NCBI Taxonomy" id="1437453"/>
    <lineage>
        <taxon>Bacteria</taxon>
        <taxon>Bacillati</taxon>
        <taxon>Actinomycetota</taxon>
        <taxon>Actinomycetes</taxon>
        <taxon>Kitasatosporales</taxon>
        <taxon>Streptomycetaceae</taxon>
        <taxon>Streptomyces</taxon>
    </lineage>
</organism>
<dbReference type="RefSeq" id="WP_242513900.1">
    <property type="nucleotide sequence ID" value="NZ_AZSD01000488.1"/>
</dbReference>
<evidence type="ECO:0000313" key="2">
    <source>
        <dbReference type="Proteomes" id="UP000035016"/>
    </source>
</evidence>
<dbReference type="AlphaFoldDB" id="A0A0F7VKQ0"/>
<name>A0A0F7VKQ0_STRLW</name>
<dbReference type="Proteomes" id="UP000035016">
    <property type="component" value="Chromosome Chromosome"/>
</dbReference>
<accession>A0A0F7VKQ0</accession>
<dbReference type="EMBL" id="LN831790">
    <property type="protein sequence ID" value="CQR59489.1"/>
    <property type="molecule type" value="Genomic_DNA"/>
</dbReference>
<gene>
    <name evidence="1" type="primary">sle_00270</name>
</gene>
<protein>
    <submittedName>
        <fullName evidence="1">Hypothetical C</fullName>
    </submittedName>
</protein>